<accession>A0ABS9X817</accession>
<dbReference type="RefSeq" id="WP_242707831.1">
    <property type="nucleotide sequence ID" value="NZ_JALDAX010000001.1"/>
</dbReference>
<dbReference type="InterPro" id="IPR015330">
    <property type="entry name" value="DNA_primase/pol_bifunc_N"/>
</dbReference>
<name>A0ABS9X817_9ACTN</name>
<evidence type="ECO:0000259" key="1">
    <source>
        <dbReference type="SMART" id="SM00943"/>
    </source>
</evidence>
<dbReference type="Proteomes" id="UP001165270">
    <property type="component" value="Unassembled WGS sequence"/>
</dbReference>
<dbReference type="CDD" id="cd04859">
    <property type="entry name" value="Prim_Pol"/>
    <property type="match status" value="1"/>
</dbReference>
<gene>
    <name evidence="2" type="ORF">MQN93_00610</name>
</gene>
<dbReference type="SUPFAM" id="SSF56747">
    <property type="entry name" value="Prim-pol domain"/>
    <property type="match status" value="1"/>
</dbReference>
<dbReference type="Pfam" id="PF09250">
    <property type="entry name" value="Prim-Pol"/>
    <property type="match status" value="1"/>
</dbReference>
<dbReference type="EMBL" id="JALDAX010000001">
    <property type="protein sequence ID" value="MCI3238215.1"/>
    <property type="molecule type" value="Genomic_DNA"/>
</dbReference>
<evidence type="ECO:0000313" key="2">
    <source>
        <dbReference type="EMBL" id="MCI3238215.1"/>
    </source>
</evidence>
<sequence>MSAALAYADAGWYVVPLSTGKNGKHPGSLLGKCWPQKSSRDPEQLRAWFGIHRPSTRGIGLHVGRSGAVAFDVDDDSAVPDALRELLTGDVPFQSSRSNQPGRGAYVFALPEGVMPGNGQGGFKGDWGDVRGYNGIIVVEPSGHPKEHDGGRYAWRRTGALPVLPDAAVEMLSKGGERGQAAAHDVVAGFLKEHVTGDGTGRLGAVLRRIEEAAPGTRHAAAVNAACQLAREAAAGAYPAQLAYDNGLSVFCASLNGEAGRDPEGEWDSVWSWGVGQITDERVAEVRERLGQSATTAKDPFGVADDAAPGSTRLPDSFWLARPELTHIRDAAWSRRAAPDPVLHGVLARLAACLKAGLRVDTGVADPVALNYYAALVSAPGKGKSSSAGVARRVLPTPPWLDDDFFDLPPGTGEGYGEAFMGKAGNGETHANGKEVMERQQVRHNAHALIDEGQQFVILLADRKGSTLGATWRAMWMGGPFGNQNASEERRRKIRNHCFGAAVNLQYANAEALLSDDETGLGTPQRLVWVRAAKAGRPPATKWPGALDVDFTNLRHDPAEPVAEHTDIVTVEESLIEHIQNEDDRRSDEEVWINPLDQHEPIHLVKIAGLLAVLCGERVITWEFWRLAETVWATSCAVRAVLLRHKNRTETERAETRTQMRVDTAVRTEIAKAEALESRDVRRVAKLIAKHVRAAGGPGPKSTVRTAIAARDRKHFDDALKLAENHGWVQVDADKLSPGEVLPA</sequence>
<organism evidence="2 3">
    <name type="scientific">Streptomyces spinosisporus</name>
    <dbReference type="NCBI Taxonomy" id="2927582"/>
    <lineage>
        <taxon>Bacteria</taxon>
        <taxon>Bacillati</taxon>
        <taxon>Actinomycetota</taxon>
        <taxon>Actinomycetes</taxon>
        <taxon>Kitasatosporales</taxon>
        <taxon>Streptomycetaceae</taxon>
        <taxon>Streptomyces</taxon>
    </lineage>
</organism>
<feature type="domain" description="DNA primase/polymerase bifunctional N-terminal" evidence="1">
    <location>
        <begin position="4"/>
        <end position="168"/>
    </location>
</feature>
<proteinExistence type="predicted"/>
<reference evidence="2" key="1">
    <citation type="submission" date="2022-03" db="EMBL/GenBank/DDBJ databases">
        <title>Streptomyces 7R015 and 7R016 isolated from Barleria lupulina in Thailand.</title>
        <authorList>
            <person name="Kanchanasin P."/>
            <person name="Phongsopitanun W."/>
            <person name="Tanasupawat S."/>
        </authorList>
    </citation>
    <scope>NUCLEOTIDE SEQUENCE</scope>
    <source>
        <strain evidence="2">7R016</strain>
    </source>
</reference>
<evidence type="ECO:0000313" key="3">
    <source>
        <dbReference type="Proteomes" id="UP001165270"/>
    </source>
</evidence>
<keyword evidence="3" id="KW-1185">Reference proteome</keyword>
<dbReference type="SMART" id="SM00943">
    <property type="entry name" value="Prim-Pol"/>
    <property type="match status" value="1"/>
</dbReference>
<comment type="caution">
    <text evidence="2">The sequence shown here is derived from an EMBL/GenBank/DDBJ whole genome shotgun (WGS) entry which is preliminary data.</text>
</comment>
<protein>
    <submittedName>
        <fullName evidence="2">Bifunctional DNA primase/polymerase</fullName>
    </submittedName>
</protein>